<dbReference type="SUPFAM" id="SSF55120">
    <property type="entry name" value="Pseudouridine synthase"/>
    <property type="match status" value="1"/>
</dbReference>
<keyword evidence="7" id="KW-1185">Reference proteome</keyword>
<evidence type="ECO:0000259" key="5">
    <source>
        <dbReference type="Pfam" id="PF00849"/>
    </source>
</evidence>
<dbReference type="InterPro" id="IPR020103">
    <property type="entry name" value="PsdUridine_synth_cat_dom_sf"/>
</dbReference>
<feature type="active site" evidence="3">
    <location>
        <position position="132"/>
    </location>
</feature>
<dbReference type="RefSeq" id="WP_078817873.1">
    <property type="nucleotide sequence ID" value="NZ_FUYJ01000005.1"/>
</dbReference>
<evidence type="ECO:0000313" key="7">
    <source>
        <dbReference type="Proteomes" id="UP000190042"/>
    </source>
</evidence>
<comment type="catalytic activity">
    <reaction evidence="1 4">
        <text>a uridine in RNA = a pseudouridine in RNA</text>
        <dbReference type="Rhea" id="RHEA:48348"/>
        <dbReference type="Rhea" id="RHEA-COMP:12068"/>
        <dbReference type="Rhea" id="RHEA-COMP:12069"/>
        <dbReference type="ChEBI" id="CHEBI:65314"/>
        <dbReference type="ChEBI" id="CHEBI:65315"/>
    </reaction>
</comment>
<comment type="function">
    <text evidence="4">Responsible for synthesis of pseudouridine from uracil.</text>
</comment>
<sequence>MTSFHYTTNKPGETVEQLLREQWQGGKKTVHQMRMDKSVTYADGQPVEWKEPLPEGTRLIFGFSDAHSSYKPEPFDSLNVIWEDEHLLAVHKPAGVAVHPEHAPGTGTLINEVMGYIDAKGGSYAEHIHRLDQHTAGLLLIAKHPIAKTMLDRMLEQNRIDRFYTAELEGQLRKPRGTINMPIGKDRYHATRRRVSPSGQSAVTHFKVLERRPDSTLVEAQLETGRTHQIRVHFAHLGHPVIGDQLYGSETIARGPYKLTASKIAFEHPITMESIVLETE</sequence>
<dbReference type="EMBL" id="FUYJ01000005">
    <property type="protein sequence ID" value="SKB01110.1"/>
    <property type="molecule type" value="Genomic_DNA"/>
</dbReference>
<protein>
    <recommendedName>
        <fullName evidence="4">Pseudouridine synthase</fullName>
        <ecNumber evidence="4">5.4.99.-</ecNumber>
    </recommendedName>
</protein>
<comment type="similarity">
    <text evidence="2 4">Belongs to the pseudouridine synthase RluA family.</text>
</comment>
<evidence type="ECO:0000256" key="3">
    <source>
        <dbReference type="PIRSR" id="PIRSR606225-1"/>
    </source>
</evidence>
<dbReference type="GO" id="GO:0000455">
    <property type="term" value="P:enzyme-directed rRNA pseudouridine synthesis"/>
    <property type="evidence" value="ECO:0007669"/>
    <property type="project" value="TreeGrafter"/>
</dbReference>
<dbReference type="CDD" id="cd02869">
    <property type="entry name" value="PseudoU_synth_RluA_like"/>
    <property type="match status" value="1"/>
</dbReference>
<organism evidence="6 7">
    <name type="scientific">Sporosarcina newyorkensis</name>
    <dbReference type="NCBI Taxonomy" id="759851"/>
    <lineage>
        <taxon>Bacteria</taxon>
        <taxon>Bacillati</taxon>
        <taxon>Bacillota</taxon>
        <taxon>Bacilli</taxon>
        <taxon>Bacillales</taxon>
        <taxon>Caryophanaceae</taxon>
        <taxon>Sporosarcina</taxon>
    </lineage>
</organism>
<keyword evidence="4" id="KW-0413">Isomerase</keyword>
<dbReference type="InterPro" id="IPR006145">
    <property type="entry name" value="PsdUridine_synth_RsuA/RluA"/>
</dbReference>
<dbReference type="GO" id="GO:0140098">
    <property type="term" value="F:catalytic activity, acting on RNA"/>
    <property type="evidence" value="ECO:0007669"/>
    <property type="project" value="UniProtKB-ARBA"/>
</dbReference>
<proteinExistence type="inferred from homology"/>
<name>A0A1T4YHH5_9BACL</name>
<dbReference type="PROSITE" id="PS01129">
    <property type="entry name" value="PSI_RLU"/>
    <property type="match status" value="1"/>
</dbReference>
<dbReference type="GO" id="GO:0009982">
    <property type="term" value="F:pseudouridine synthase activity"/>
    <property type="evidence" value="ECO:0007669"/>
    <property type="project" value="InterPro"/>
</dbReference>
<dbReference type="PANTHER" id="PTHR21600:SF87">
    <property type="entry name" value="RNA PSEUDOURIDYLATE SYNTHASE DOMAIN-CONTAINING PROTEIN 1"/>
    <property type="match status" value="1"/>
</dbReference>
<dbReference type="GO" id="GO:0003723">
    <property type="term" value="F:RNA binding"/>
    <property type="evidence" value="ECO:0007669"/>
    <property type="project" value="InterPro"/>
</dbReference>
<dbReference type="Gene3D" id="3.30.2350.10">
    <property type="entry name" value="Pseudouridine synthase"/>
    <property type="match status" value="1"/>
</dbReference>
<dbReference type="InterPro" id="IPR006224">
    <property type="entry name" value="PsdUridine_synth_RluA-like_CS"/>
</dbReference>
<dbReference type="Proteomes" id="UP000190042">
    <property type="component" value="Unassembled WGS sequence"/>
</dbReference>
<feature type="domain" description="Pseudouridine synthase RsuA/RluA-like" evidence="5">
    <location>
        <begin position="86"/>
        <end position="236"/>
    </location>
</feature>
<evidence type="ECO:0000256" key="2">
    <source>
        <dbReference type="ARBA" id="ARBA00010876"/>
    </source>
</evidence>
<dbReference type="NCBIfam" id="TIGR00005">
    <property type="entry name" value="rluA_subfam"/>
    <property type="match status" value="1"/>
</dbReference>
<dbReference type="AlphaFoldDB" id="A0A1T4YHH5"/>
<dbReference type="InterPro" id="IPR050188">
    <property type="entry name" value="RluA_PseudoU_synthase"/>
</dbReference>
<evidence type="ECO:0000313" key="6">
    <source>
        <dbReference type="EMBL" id="SKB01110.1"/>
    </source>
</evidence>
<evidence type="ECO:0000256" key="1">
    <source>
        <dbReference type="ARBA" id="ARBA00000073"/>
    </source>
</evidence>
<dbReference type="PANTHER" id="PTHR21600">
    <property type="entry name" value="MITOCHONDRIAL RNA PSEUDOURIDINE SYNTHASE"/>
    <property type="match status" value="1"/>
</dbReference>
<accession>A0A1T4YHH5</accession>
<gene>
    <name evidence="6" type="ORF">SAMN04244570_2595</name>
</gene>
<evidence type="ECO:0000256" key="4">
    <source>
        <dbReference type="RuleBase" id="RU362028"/>
    </source>
</evidence>
<reference evidence="7" key="1">
    <citation type="submission" date="2017-02" db="EMBL/GenBank/DDBJ databases">
        <authorList>
            <person name="Varghese N."/>
            <person name="Submissions S."/>
        </authorList>
    </citation>
    <scope>NUCLEOTIDE SEQUENCE [LARGE SCALE GENOMIC DNA]</scope>
    <source>
        <strain evidence="7">DSM 23966</strain>
    </source>
</reference>
<dbReference type="Pfam" id="PF00849">
    <property type="entry name" value="PseudoU_synth_2"/>
    <property type="match status" value="1"/>
</dbReference>
<dbReference type="EC" id="5.4.99.-" evidence="4"/>
<dbReference type="InterPro" id="IPR006225">
    <property type="entry name" value="PsdUridine_synth_RluC/D"/>
</dbReference>